<evidence type="ECO:0000256" key="4">
    <source>
        <dbReference type="ARBA" id="ARBA00022741"/>
    </source>
</evidence>
<dbReference type="AlphaFoldDB" id="A0A8I0APJ2"/>
<dbReference type="UniPathway" id="UPA00219"/>
<keyword evidence="1 10" id="KW-0963">Cytoplasm</keyword>
<dbReference type="HAMAP" id="MF_02019">
    <property type="entry name" value="MurF"/>
    <property type="match status" value="1"/>
</dbReference>
<dbReference type="GO" id="GO:0009252">
    <property type="term" value="P:peptidoglycan biosynthetic process"/>
    <property type="evidence" value="ECO:0007669"/>
    <property type="project" value="UniProtKB-UniRule"/>
</dbReference>
<dbReference type="SUPFAM" id="SSF63418">
    <property type="entry name" value="MurE/MurF N-terminal domain"/>
    <property type="match status" value="1"/>
</dbReference>
<comment type="pathway">
    <text evidence="10 11">Cell wall biogenesis; peptidoglycan biosynthesis.</text>
</comment>
<dbReference type="PANTHER" id="PTHR43024:SF1">
    <property type="entry name" value="UDP-N-ACETYLMURAMOYL-TRIPEPTIDE--D-ALANYL-D-ALANINE LIGASE"/>
    <property type="match status" value="1"/>
</dbReference>
<evidence type="ECO:0000259" key="14">
    <source>
        <dbReference type="Pfam" id="PF08245"/>
    </source>
</evidence>
<sequence>MENITVKDIVKATGGFLLCGDEDTPITGLCIDSRKAQPGDLFIPLLGNKVDGHRFIESAMEKASATLTSEHDNVVISEKPFIRVDDTMKALQAIGMDIRDRYDIPYIGVTGSVGKTTTREMIAAAVSTAKRCFQTNGNENSQIGVPMTLSRMTDGYDAAVIEMGISEPGQMEILSEIVKPSICVVTIIGVAHIEFMKTQENIRKEKLSIINHMNKDGLLLLNGDDPLLREIKADMPCRTLTFGIDEICDFQGSNVKCGEQGMEFDCTHNGETVHVTMDILGKHNVRNALAGIAVAYQMGIPITISAKAFEHFEGQRQRLIHMENRYTILDDTYNASPDSMKASIDVLCDMDCEGKKIAVLGDMFELGADSASYHYQIGEYLRDKKIDEVVVVGKEALEIKKALDVCDTKYAKTFSFMDNEEVALYLMAIMRPEDVVLIKGSHGMKMDEIVKILTN</sequence>
<feature type="domain" description="Mur ligase C-terminal" evidence="13">
    <location>
        <begin position="316"/>
        <end position="441"/>
    </location>
</feature>
<dbReference type="GO" id="GO:0047480">
    <property type="term" value="F:UDP-N-acetylmuramoyl-tripeptide-D-alanyl-D-alanine ligase activity"/>
    <property type="evidence" value="ECO:0007669"/>
    <property type="project" value="UniProtKB-UniRule"/>
</dbReference>
<accession>A0A8I0APJ2</accession>
<keyword evidence="7 10" id="KW-0573">Peptidoglycan synthesis</keyword>
<evidence type="ECO:0000259" key="12">
    <source>
        <dbReference type="Pfam" id="PF01225"/>
    </source>
</evidence>
<evidence type="ECO:0000256" key="11">
    <source>
        <dbReference type="RuleBase" id="RU004136"/>
    </source>
</evidence>
<dbReference type="InterPro" id="IPR013221">
    <property type="entry name" value="Mur_ligase_cen"/>
</dbReference>
<dbReference type="InterPro" id="IPR005863">
    <property type="entry name" value="UDP-N-AcMur_synth"/>
</dbReference>
<gene>
    <name evidence="10" type="primary">murF</name>
    <name evidence="15" type="ORF">H8S09_07820</name>
</gene>
<comment type="function">
    <text evidence="10 11">Involved in cell wall formation. Catalyzes the final step in the synthesis of UDP-N-acetylmuramoyl-pentapeptide, the precursor of murein.</text>
</comment>
<dbReference type="Gene3D" id="3.40.1390.10">
    <property type="entry name" value="MurE/MurF, N-terminal domain"/>
    <property type="match status" value="1"/>
</dbReference>
<dbReference type="Pfam" id="PF08245">
    <property type="entry name" value="Mur_ligase_M"/>
    <property type="match status" value="1"/>
</dbReference>
<dbReference type="GO" id="GO:0008360">
    <property type="term" value="P:regulation of cell shape"/>
    <property type="evidence" value="ECO:0007669"/>
    <property type="project" value="UniProtKB-KW"/>
</dbReference>
<dbReference type="InterPro" id="IPR000713">
    <property type="entry name" value="Mur_ligase_N"/>
</dbReference>
<evidence type="ECO:0000256" key="2">
    <source>
        <dbReference type="ARBA" id="ARBA00022598"/>
    </source>
</evidence>
<comment type="subcellular location">
    <subcellularLocation>
        <location evidence="10 11">Cytoplasm</location>
    </subcellularLocation>
</comment>
<dbReference type="Gene3D" id="3.90.190.20">
    <property type="entry name" value="Mur ligase, C-terminal domain"/>
    <property type="match status" value="1"/>
</dbReference>
<feature type="domain" description="Mur ligase central" evidence="14">
    <location>
        <begin position="109"/>
        <end position="295"/>
    </location>
</feature>
<evidence type="ECO:0000256" key="10">
    <source>
        <dbReference type="HAMAP-Rule" id="MF_02019"/>
    </source>
</evidence>
<comment type="caution">
    <text evidence="15">The sequence shown here is derived from an EMBL/GenBank/DDBJ whole genome shotgun (WGS) entry which is preliminary data.</text>
</comment>
<dbReference type="InterPro" id="IPR004101">
    <property type="entry name" value="Mur_ligase_C"/>
</dbReference>
<protein>
    <recommendedName>
        <fullName evidence="10 11">UDP-N-acetylmuramoyl-tripeptide--D-alanyl-D-alanine ligase</fullName>
        <ecNumber evidence="10 11">6.3.2.10</ecNumber>
    </recommendedName>
    <alternativeName>
        <fullName evidence="10">D-alanyl-D-alanine-adding enzyme</fullName>
    </alternativeName>
</protein>
<organism evidence="15 16">
    <name type="scientific">Coprococcus hominis</name>
    <name type="common">ex Liu et al. 2022</name>
    <dbReference type="NCBI Taxonomy" id="2763039"/>
    <lineage>
        <taxon>Bacteria</taxon>
        <taxon>Bacillati</taxon>
        <taxon>Bacillota</taxon>
        <taxon>Clostridia</taxon>
        <taxon>Lachnospirales</taxon>
        <taxon>Lachnospiraceae</taxon>
        <taxon>Coprococcus</taxon>
    </lineage>
</organism>
<dbReference type="GO" id="GO:0005524">
    <property type="term" value="F:ATP binding"/>
    <property type="evidence" value="ECO:0007669"/>
    <property type="project" value="UniProtKB-UniRule"/>
</dbReference>
<dbReference type="Gene3D" id="3.40.1190.10">
    <property type="entry name" value="Mur-like, catalytic domain"/>
    <property type="match status" value="1"/>
</dbReference>
<keyword evidence="8 10" id="KW-0131">Cell cycle</keyword>
<comment type="catalytic activity">
    <reaction evidence="10 11">
        <text>D-alanyl-D-alanine + UDP-N-acetyl-alpha-D-muramoyl-L-alanyl-gamma-D-glutamyl-meso-2,6-diaminopimelate + ATP = UDP-N-acetyl-alpha-D-muramoyl-L-alanyl-gamma-D-glutamyl-meso-2,6-diaminopimeloyl-D-alanyl-D-alanine + ADP + phosphate + H(+)</text>
        <dbReference type="Rhea" id="RHEA:28374"/>
        <dbReference type="ChEBI" id="CHEBI:15378"/>
        <dbReference type="ChEBI" id="CHEBI:30616"/>
        <dbReference type="ChEBI" id="CHEBI:43474"/>
        <dbReference type="ChEBI" id="CHEBI:57822"/>
        <dbReference type="ChEBI" id="CHEBI:61386"/>
        <dbReference type="ChEBI" id="CHEBI:83905"/>
        <dbReference type="ChEBI" id="CHEBI:456216"/>
        <dbReference type="EC" id="6.3.2.10"/>
    </reaction>
</comment>
<dbReference type="RefSeq" id="WP_021944377.1">
    <property type="nucleotide sequence ID" value="NZ_JACOOX010000004.1"/>
</dbReference>
<dbReference type="InterPro" id="IPR036565">
    <property type="entry name" value="Mur-like_cat_sf"/>
</dbReference>
<evidence type="ECO:0000256" key="6">
    <source>
        <dbReference type="ARBA" id="ARBA00022960"/>
    </source>
</evidence>
<reference evidence="15 16" key="1">
    <citation type="submission" date="2020-08" db="EMBL/GenBank/DDBJ databases">
        <title>Genome public.</title>
        <authorList>
            <person name="Liu C."/>
            <person name="Sun Q."/>
        </authorList>
    </citation>
    <scope>NUCLEOTIDE SEQUENCE [LARGE SCALE GENOMIC DNA]</scope>
    <source>
        <strain evidence="15 16">NSJ-10</strain>
    </source>
</reference>
<dbReference type="NCBIfam" id="TIGR01143">
    <property type="entry name" value="murF"/>
    <property type="match status" value="1"/>
</dbReference>
<dbReference type="SUPFAM" id="SSF53623">
    <property type="entry name" value="MurD-like peptide ligases, catalytic domain"/>
    <property type="match status" value="1"/>
</dbReference>
<keyword evidence="4 10" id="KW-0547">Nucleotide-binding</keyword>
<evidence type="ECO:0000256" key="7">
    <source>
        <dbReference type="ARBA" id="ARBA00022984"/>
    </source>
</evidence>
<evidence type="ECO:0000256" key="5">
    <source>
        <dbReference type="ARBA" id="ARBA00022840"/>
    </source>
</evidence>
<dbReference type="EMBL" id="JACOOX010000004">
    <property type="protein sequence ID" value="MBC5662797.1"/>
    <property type="molecule type" value="Genomic_DNA"/>
</dbReference>
<keyword evidence="2 10" id="KW-0436">Ligase</keyword>
<evidence type="ECO:0000256" key="9">
    <source>
        <dbReference type="ARBA" id="ARBA00023316"/>
    </source>
</evidence>
<comment type="similarity">
    <text evidence="10">Belongs to the MurCDEF family. MurF subfamily.</text>
</comment>
<keyword evidence="6 10" id="KW-0133">Cell shape</keyword>
<evidence type="ECO:0000256" key="1">
    <source>
        <dbReference type="ARBA" id="ARBA00022490"/>
    </source>
</evidence>
<dbReference type="InterPro" id="IPR051046">
    <property type="entry name" value="MurCDEF_CellWall_CoF430Synth"/>
</dbReference>
<dbReference type="EC" id="6.3.2.10" evidence="10 11"/>
<keyword evidence="3 10" id="KW-0132">Cell division</keyword>
<dbReference type="SUPFAM" id="SSF53244">
    <property type="entry name" value="MurD-like peptide ligases, peptide-binding domain"/>
    <property type="match status" value="1"/>
</dbReference>
<dbReference type="GO" id="GO:0051301">
    <property type="term" value="P:cell division"/>
    <property type="evidence" value="ECO:0007669"/>
    <property type="project" value="UniProtKB-KW"/>
</dbReference>
<evidence type="ECO:0000256" key="3">
    <source>
        <dbReference type="ARBA" id="ARBA00022618"/>
    </source>
</evidence>
<keyword evidence="5 10" id="KW-0067">ATP-binding</keyword>
<evidence type="ECO:0000256" key="8">
    <source>
        <dbReference type="ARBA" id="ARBA00023306"/>
    </source>
</evidence>
<dbReference type="InterPro" id="IPR036615">
    <property type="entry name" value="Mur_ligase_C_dom_sf"/>
</dbReference>
<evidence type="ECO:0000313" key="16">
    <source>
        <dbReference type="Proteomes" id="UP000615234"/>
    </source>
</evidence>
<dbReference type="Pfam" id="PF02875">
    <property type="entry name" value="Mur_ligase_C"/>
    <property type="match status" value="1"/>
</dbReference>
<dbReference type="GO" id="GO:0005737">
    <property type="term" value="C:cytoplasm"/>
    <property type="evidence" value="ECO:0007669"/>
    <property type="project" value="UniProtKB-SubCell"/>
</dbReference>
<dbReference type="GO" id="GO:0071555">
    <property type="term" value="P:cell wall organization"/>
    <property type="evidence" value="ECO:0007669"/>
    <property type="project" value="UniProtKB-KW"/>
</dbReference>
<keyword evidence="9 10" id="KW-0961">Cell wall biogenesis/degradation</keyword>
<dbReference type="Proteomes" id="UP000615234">
    <property type="component" value="Unassembled WGS sequence"/>
</dbReference>
<dbReference type="InterPro" id="IPR035911">
    <property type="entry name" value="MurE/MurF_N"/>
</dbReference>
<feature type="binding site" evidence="10">
    <location>
        <begin position="111"/>
        <end position="117"/>
    </location>
    <ligand>
        <name>ATP</name>
        <dbReference type="ChEBI" id="CHEBI:30616"/>
    </ligand>
</feature>
<keyword evidence="16" id="KW-1185">Reference proteome</keyword>
<name>A0A8I0APJ2_9FIRM</name>
<evidence type="ECO:0000259" key="13">
    <source>
        <dbReference type="Pfam" id="PF02875"/>
    </source>
</evidence>
<dbReference type="PANTHER" id="PTHR43024">
    <property type="entry name" value="UDP-N-ACETYLMURAMOYL-TRIPEPTIDE--D-ALANYL-D-ALANINE LIGASE"/>
    <property type="match status" value="1"/>
</dbReference>
<evidence type="ECO:0000313" key="15">
    <source>
        <dbReference type="EMBL" id="MBC5662797.1"/>
    </source>
</evidence>
<dbReference type="Pfam" id="PF01225">
    <property type="entry name" value="Mur_ligase"/>
    <property type="match status" value="1"/>
</dbReference>
<proteinExistence type="inferred from homology"/>
<feature type="domain" description="Mur ligase N-terminal catalytic" evidence="12">
    <location>
        <begin position="26"/>
        <end position="93"/>
    </location>
</feature>